<organism evidence="1 2">
    <name type="scientific">Globisporangium ultimum (strain ATCC 200006 / CBS 805.95 / DAOM BR144)</name>
    <name type="common">Pythium ultimum</name>
    <dbReference type="NCBI Taxonomy" id="431595"/>
    <lineage>
        <taxon>Eukaryota</taxon>
        <taxon>Sar</taxon>
        <taxon>Stramenopiles</taxon>
        <taxon>Oomycota</taxon>
        <taxon>Peronosporomycetes</taxon>
        <taxon>Pythiales</taxon>
        <taxon>Pythiaceae</taxon>
        <taxon>Globisporangium</taxon>
    </lineage>
</organism>
<dbReference type="GO" id="GO:0005739">
    <property type="term" value="C:mitochondrion"/>
    <property type="evidence" value="ECO:0007669"/>
    <property type="project" value="GOC"/>
</dbReference>
<accession>K3X592</accession>
<reference evidence="2" key="2">
    <citation type="submission" date="2010-04" db="EMBL/GenBank/DDBJ databases">
        <authorList>
            <person name="Buell R."/>
            <person name="Hamilton J."/>
            <person name="Hostetler J."/>
        </authorList>
    </citation>
    <scope>NUCLEOTIDE SEQUENCE [LARGE SCALE GENOMIC DNA]</scope>
    <source>
        <strain evidence="2">DAOM:BR144</strain>
    </source>
</reference>
<keyword evidence="2" id="KW-1185">Reference proteome</keyword>
<dbReference type="InterPro" id="IPR009622">
    <property type="entry name" value="NDUFAF4"/>
</dbReference>
<dbReference type="eggNOG" id="ENOG502S9GX">
    <property type="taxonomic scope" value="Eukaryota"/>
</dbReference>
<dbReference type="GO" id="GO:0032981">
    <property type="term" value="P:mitochondrial respiratory chain complex I assembly"/>
    <property type="evidence" value="ECO:0007669"/>
    <property type="project" value="InterPro"/>
</dbReference>
<evidence type="ECO:0000313" key="2">
    <source>
        <dbReference type="Proteomes" id="UP000019132"/>
    </source>
</evidence>
<dbReference type="InParanoid" id="K3X592"/>
<dbReference type="Pfam" id="PF06784">
    <property type="entry name" value="UPF0240"/>
    <property type="match status" value="1"/>
</dbReference>
<dbReference type="EnsemblProtists" id="PYU1_T012391">
    <property type="protein sequence ID" value="PYU1_T012391"/>
    <property type="gene ID" value="PYU1_G012365"/>
</dbReference>
<dbReference type="EMBL" id="GL376608">
    <property type="status" value="NOT_ANNOTATED_CDS"/>
    <property type="molecule type" value="Genomic_DNA"/>
</dbReference>
<dbReference type="VEuPathDB" id="FungiDB:PYU1_G012365"/>
<protein>
    <recommendedName>
        <fullName evidence="3">NADH dehydrogenase [ubiquinone] 1 alpha subcomplex assembly factor 4</fullName>
    </recommendedName>
</protein>
<proteinExistence type="predicted"/>
<dbReference type="Proteomes" id="UP000019132">
    <property type="component" value="Unassembled WGS sequence"/>
</dbReference>
<evidence type="ECO:0008006" key="3">
    <source>
        <dbReference type="Google" id="ProtNLM"/>
    </source>
</evidence>
<name>K3X592_GLOUD</name>
<evidence type="ECO:0000313" key="1">
    <source>
        <dbReference type="EnsemblProtists" id="PYU1_T012391"/>
    </source>
</evidence>
<reference evidence="2" key="1">
    <citation type="journal article" date="2010" name="Genome Biol.">
        <title>Genome sequence of the necrotrophic plant pathogen Pythium ultimum reveals original pathogenicity mechanisms and effector repertoire.</title>
        <authorList>
            <person name="Levesque C.A."/>
            <person name="Brouwer H."/>
            <person name="Cano L."/>
            <person name="Hamilton J.P."/>
            <person name="Holt C."/>
            <person name="Huitema E."/>
            <person name="Raffaele S."/>
            <person name="Robideau G.P."/>
            <person name="Thines M."/>
            <person name="Win J."/>
            <person name="Zerillo M.M."/>
            <person name="Beakes G.W."/>
            <person name="Boore J.L."/>
            <person name="Busam D."/>
            <person name="Dumas B."/>
            <person name="Ferriera S."/>
            <person name="Fuerstenberg S.I."/>
            <person name="Gachon C.M."/>
            <person name="Gaulin E."/>
            <person name="Govers F."/>
            <person name="Grenville-Briggs L."/>
            <person name="Horner N."/>
            <person name="Hostetler J."/>
            <person name="Jiang R.H."/>
            <person name="Johnson J."/>
            <person name="Krajaejun T."/>
            <person name="Lin H."/>
            <person name="Meijer H.J."/>
            <person name="Moore B."/>
            <person name="Morris P."/>
            <person name="Phuntmart V."/>
            <person name="Puiu D."/>
            <person name="Shetty J."/>
            <person name="Stajich J.E."/>
            <person name="Tripathy S."/>
            <person name="Wawra S."/>
            <person name="van West P."/>
            <person name="Whitty B.R."/>
            <person name="Coutinho P.M."/>
            <person name="Henrissat B."/>
            <person name="Martin F."/>
            <person name="Thomas P.D."/>
            <person name="Tyler B.M."/>
            <person name="De Vries R.P."/>
            <person name="Kamoun S."/>
            <person name="Yandell M."/>
            <person name="Tisserat N."/>
            <person name="Buell C.R."/>
        </authorList>
    </citation>
    <scope>NUCLEOTIDE SEQUENCE</scope>
    <source>
        <strain evidence="2">DAOM:BR144</strain>
    </source>
</reference>
<dbReference type="HOGENOM" id="CLU_114746_0_0_1"/>
<dbReference type="AlphaFoldDB" id="K3X592"/>
<reference evidence="1" key="3">
    <citation type="submission" date="2015-02" db="UniProtKB">
        <authorList>
            <consortium name="EnsemblProtists"/>
        </authorList>
    </citation>
    <scope>IDENTIFICATION</scope>
    <source>
        <strain evidence="1">DAOM BR144</strain>
    </source>
</reference>
<sequence length="214" mass="23185">MGGAASKAAASAAPKAAAKAAAASTTKKSSGPLSEFSRSAVVVSHLDISNRDLNGASLMRNPNAPEKPVEIIEMNRTLLDDMKKFEEYEKVDYLVQDSTAFQDTASAYRARSSTPTTLPQDRTAAASTVFGGEVVDHIPGRLSNRNLRELLRLHYEDPTAWSSVKLAEHFVMDVDVVRSILKNVGPADVLEPRAAAEFPFGVWFVPTPSKRLEL</sequence>